<dbReference type="GO" id="GO:0005886">
    <property type="term" value="C:plasma membrane"/>
    <property type="evidence" value="ECO:0007669"/>
    <property type="project" value="UniProtKB-SubCell"/>
</dbReference>
<protein>
    <submittedName>
        <fullName evidence="9">MFS transporter</fullName>
    </submittedName>
</protein>
<keyword evidence="2" id="KW-1003">Cell membrane</keyword>
<dbReference type="Pfam" id="PF07690">
    <property type="entry name" value="MFS_1"/>
    <property type="match status" value="1"/>
</dbReference>
<dbReference type="GO" id="GO:0022857">
    <property type="term" value="F:transmembrane transporter activity"/>
    <property type="evidence" value="ECO:0007669"/>
    <property type="project" value="InterPro"/>
</dbReference>
<dbReference type="PANTHER" id="PTHR23513">
    <property type="entry name" value="INTEGRAL MEMBRANE EFFLUX PROTEIN-RELATED"/>
    <property type="match status" value="1"/>
</dbReference>
<feature type="transmembrane region" description="Helical" evidence="7">
    <location>
        <begin position="204"/>
        <end position="227"/>
    </location>
</feature>
<evidence type="ECO:0000313" key="10">
    <source>
        <dbReference type="Proteomes" id="UP000323454"/>
    </source>
</evidence>
<dbReference type="OrthoDB" id="9815525at2"/>
<organism evidence="9 10">
    <name type="scientific">Solihabitans fulvus</name>
    <dbReference type="NCBI Taxonomy" id="1892852"/>
    <lineage>
        <taxon>Bacteria</taxon>
        <taxon>Bacillati</taxon>
        <taxon>Actinomycetota</taxon>
        <taxon>Actinomycetes</taxon>
        <taxon>Pseudonocardiales</taxon>
        <taxon>Pseudonocardiaceae</taxon>
        <taxon>Solihabitans</taxon>
    </lineage>
</organism>
<feature type="transmembrane region" description="Helical" evidence="7">
    <location>
        <begin position="233"/>
        <end position="255"/>
    </location>
</feature>
<comment type="subcellular location">
    <subcellularLocation>
        <location evidence="1">Cell membrane</location>
        <topology evidence="1">Multi-pass membrane protein</topology>
    </subcellularLocation>
</comment>
<dbReference type="PANTHER" id="PTHR23513:SF6">
    <property type="entry name" value="MAJOR FACILITATOR SUPERFAMILY ASSOCIATED DOMAIN-CONTAINING PROTEIN"/>
    <property type="match status" value="1"/>
</dbReference>
<keyword evidence="5 7" id="KW-0472">Membrane</keyword>
<evidence type="ECO:0000259" key="8">
    <source>
        <dbReference type="PROSITE" id="PS50850"/>
    </source>
</evidence>
<feature type="compositionally biased region" description="Acidic residues" evidence="6">
    <location>
        <begin position="392"/>
        <end position="404"/>
    </location>
</feature>
<keyword evidence="4 7" id="KW-1133">Transmembrane helix</keyword>
<evidence type="ECO:0000256" key="5">
    <source>
        <dbReference type="ARBA" id="ARBA00023136"/>
    </source>
</evidence>
<feature type="region of interest" description="Disordered" evidence="6">
    <location>
        <begin position="387"/>
        <end position="419"/>
    </location>
</feature>
<reference evidence="9 10" key="2">
    <citation type="submission" date="2019-09" db="EMBL/GenBank/DDBJ databases">
        <authorList>
            <person name="Jin C."/>
        </authorList>
    </citation>
    <scope>NUCLEOTIDE SEQUENCE [LARGE SCALE GENOMIC DNA]</scope>
    <source>
        <strain evidence="9 10">AN110305</strain>
    </source>
</reference>
<dbReference type="CDD" id="cd06173">
    <property type="entry name" value="MFS_MefA_like"/>
    <property type="match status" value="1"/>
</dbReference>
<accession>A0A5B2WUU1</accession>
<dbReference type="SUPFAM" id="SSF103473">
    <property type="entry name" value="MFS general substrate transporter"/>
    <property type="match status" value="1"/>
</dbReference>
<feature type="transmembrane region" description="Helical" evidence="7">
    <location>
        <begin position="12"/>
        <end position="35"/>
    </location>
</feature>
<dbReference type="InterPro" id="IPR036259">
    <property type="entry name" value="MFS_trans_sf"/>
</dbReference>
<dbReference type="InterPro" id="IPR022324">
    <property type="entry name" value="Bacilysin_exporter_BacE_put"/>
</dbReference>
<name>A0A5B2WUU1_9PSEU</name>
<sequence>MLGANISEVAIPIIASIMLSASLFQMGLLGAVAYLPYLFMSLFAGAWLDRKPKRPFLIVADVTRGVLLLLIPFAWWQHMLTIPLLLVITVLVGFCSVVSDIAGSSILPSLVERTELVDANSKLELSSSVSNIGGNAIGGAIVQALTAPFAMMFNAVLYVVSGLFTALIKKKEPTPEATDEERSIWRDIAEGAAFVVNNVTIRTLTLATLVANFFAMALEPVFLVYITRTLHLAPFYIGLVLSSSGLGAFVGALIAGPLSRRIPLGKLLVLTSIVVGLASLLTPLATFMPTLIAVILLVAMHIIDAAAIIVCNINLRSYRTSITPDNMQGRMTASIRTVVMGMSPLGAIFGGLLGGWVGIQFALIITALGILSAAGVIGFSRIRKVVRPAESPEPDGPSEDDSDGSTESTGSTESNEVTA</sequence>
<feature type="transmembrane region" description="Helical" evidence="7">
    <location>
        <begin position="291"/>
        <end position="313"/>
    </location>
</feature>
<feature type="transmembrane region" description="Helical" evidence="7">
    <location>
        <begin position="333"/>
        <end position="353"/>
    </location>
</feature>
<evidence type="ECO:0000256" key="6">
    <source>
        <dbReference type="SAM" id="MobiDB-lite"/>
    </source>
</evidence>
<evidence type="ECO:0000256" key="7">
    <source>
        <dbReference type="SAM" id="Phobius"/>
    </source>
</evidence>
<reference evidence="9 10" key="1">
    <citation type="submission" date="2019-09" db="EMBL/GenBank/DDBJ databases">
        <title>Goodfellowia gen. nov., a new genus of the Pseudonocardineae related to Actinoalloteichus, containing Goodfellowia coeruleoviolacea gen. nov., comb. nov. gen. nov., comb. nov.</title>
        <authorList>
            <person name="Labeda D."/>
        </authorList>
    </citation>
    <scope>NUCLEOTIDE SEQUENCE [LARGE SCALE GENOMIC DNA]</scope>
    <source>
        <strain evidence="9 10">AN110305</strain>
    </source>
</reference>
<feature type="domain" description="Major facilitator superfamily (MFS) profile" evidence="8">
    <location>
        <begin position="200"/>
        <end position="419"/>
    </location>
</feature>
<evidence type="ECO:0000256" key="4">
    <source>
        <dbReference type="ARBA" id="ARBA00022989"/>
    </source>
</evidence>
<feature type="transmembrane region" description="Helical" evidence="7">
    <location>
        <begin position="56"/>
        <end position="76"/>
    </location>
</feature>
<evidence type="ECO:0000256" key="2">
    <source>
        <dbReference type="ARBA" id="ARBA00022475"/>
    </source>
</evidence>
<gene>
    <name evidence="9" type="ORF">F0L68_29875</name>
</gene>
<feature type="transmembrane region" description="Helical" evidence="7">
    <location>
        <begin position="359"/>
        <end position="379"/>
    </location>
</feature>
<feature type="transmembrane region" description="Helical" evidence="7">
    <location>
        <begin position="82"/>
        <end position="102"/>
    </location>
</feature>
<feature type="compositionally biased region" description="Low complexity" evidence="6">
    <location>
        <begin position="405"/>
        <end position="419"/>
    </location>
</feature>
<dbReference type="EMBL" id="VUOB01000060">
    <property type="protein sequence ID" value="KAA2254660.1"/>
    <property type="molecule type" value="Genomic_DNA"/>
</dbReference>
<evidence type="ECO:0000256" key="3">
    <source>
        <dbReference type="ARBA" id="ARBA00022692"/>
    </source>
</evidence>
<dbReference type="Proteomes" id="UP000323454">
    <property type="component" value="Unassembled WGS sequence"/>
</dbReference>
<keyword evidence="3 7" id="KW-0812">Transmembrane</keyword>
<dbReference type="PRINTS" id="PR01988">
    <property type="entry name" value="EXPORTERBACE"/>
</dbReference>
<dbReference type="Gene3D" id="1.20.1250.20">
    <property type="entry name" value="MFS general substrate transporter like domains"/>
    <property type="match status" value="1"/>
</dbReference>
<feature type="transmembrane region" description="Helical" evidence="7">
    <location>
        <begin position="267"/>
        <end position="285"/>
    </location>
</feature>
<evidence type="ECO:0000313" key="9">
    <source>
        <dbReference type="EMBL" id="KAA2254660.1"/>
    </source>
</evidence>
<keyword evidence="10" id="KW-1185">Reference proteome</keyword>
<dbReference type="InterPro" id="IPR011701">
    <property type="entry name" value="MFS"/>
</dbReference>
<feature type="transmembrane region" description="Helical" evidence="7">
    <location>
        <begin position="149"/>
        <end position="168"/>
    </location>
</feature>
<dbReference type="InterPro" id="IPR020846">
    <property type="entry name" value="MFS_dom"/>
</dbReference>
<dbReference type="AlphaFoldDB" id="A0A5B2WUU1"/>
<dbReference type="PROSITE" id="PS50850">
    <property type="entry name" value="MFS"/>
    <property type="match status" value="1"/>
</dbReference>
<evidence type="ECO:0000256" key="1">
    <source>
        <dbReference type="ARBA" id="ARBA00004651"/>
    </source>
</evidence>
<comment type="caution">
    <text evidence="9">The sequence shown here is derived from an EMBL/GenBank/DDBJ whole genome shotgun (WGS) entry which is preliminary data.</text>
</comment>
<proteinExistence type="predicted"/>